<dbReference type="AlphaFoldDB" id="A0A1T3MRJ5"/>
<dbReference type="InterPro" id="IPR011701">
    <property type="entry name" value="MFS"/>
</dbReference>
<keyword evidence="7 8" id="KW-0472">Membrane</keyword>
<proteinExistence type="inferred from homology"/>
<dbReference type="Pfam" id="PF07690">
    <property type="entry name" value="MFS_1"/>
    <property type="match status" value="1"/>
</dbReference>
<dbReference type="InterPro" id="IPR036259">
    <property type="entry name" value="MFS_trans_sf"/>
</dbReference>
<evidence type="ECO:0000256" key="2">
    <source>
        <dbReference type="ARBA" id="ARBA00006236"/>
    </source>
</evidence>
<dbReference type="InterPro" id="IPR020846">
    <property type="entry name" value="MFS_dom"/>
</dbReference>
<feature type="transmembrane region" description="Helical" evidence="8">
    <location>
        <begin position="243"/>
        <end position="261"/>
    </location>
</feature>
<keyword evidence="5 8" id="KW-0812">Transmembrane</keyword>
<evidence type="ECO:0000256" key="6">
    <source>
        <dbReference type="ARBA" id="ARBA00022989"/>
    </source>
</evidence>
<dbReference type="InterPro" id="IPR050189">
    <property type="entry name" value="MFS_Efflux_Transporters"/>
</dbReference>
<feature type="transmembrane region" description="Helical" evidence="8">
    <location>
        <begin position="356"/>
        <end position="374"/>
    </location>
</feature>
<dbReference type="GO" id="GO:1990961">
    <property type="term" value="P:xenobiotic detoxification by transmembrane export across the plasma membrane"/>
    <property type="evidence" value="ECO:0007669"/>
    <property type="project" value="InterPro"/>
</dbReference>
<evidence type="ECO:0000256" key="5">
    <source>
        <dbReference type="ARBA" id="ARBA00022692"/>
    </source>
</evidence>
<feature type="transmembrane region" description="Helical" evidence="8">
    <location>
        <begin position="46"/>
        <end position="62"/>
    </location>
</feature>
<feature type="transmembrane region" description="Helical" evidence="8">
    <location>
        <begin position="158"/>
        <end position="175"/>
    </location>
</feature>
<dbReference type="PANTHER" id="PTHR43124">
    <property type="entry name" value="PURINE EFFLUX PUMP PBUE"/>
    <property type="match status" value="1"/>
</dbReference>
<feature type="transmembrane region" description="Helical" evidence="8">
    <location>
        <begin position="298"/>
        <end position="317"/>
    </location>
</feature>
<dbReference type="PANTHER" id="PTHR43124:SF3">
    <property type="entry name" value="CHLORAMPHENICOL EFFLUX PUMP RV0191"/>
    <property type="match status" value="1"/>
</dbReference>
<feature type="transmembrane region" description="Helical" evidence="8">
    <location>
        <begin position="207"/>
        <end position="228"/>
    </location>
</feature>
<evidence type="ECO:0000256" key="1">
    <source>
        <dbReference type="ARBA" id="ARBA00004651"/>
    </source>
</evidence>
<dbReference type="SUPFAM" id="SSF103473">
    <property type="entry name" value="MFS general substrate transporter"/>
    <property type="match status" value="1"/>
</dbReference>
<keyword evidence="3" id="KW-0813">Transport</keyword>
<dbReference type="Proteomes" id="UP000190813">
    <property type="component" value="Unassembled WGS sequence"/>
</dbReference>
<protein>
    <submittedName>
        <fullName evidence="10">MFS transporter</fullName>
    </submittedName>
</protein>
<dbReference type="CDD" id="cd17320">
    <property type="entry name" value="MFS_MdfA_MDR_like"/>
    <property type="match status" value="1"/>
</dbReference>
<dbReference type="PROSITE" id="PS50850">
    <property type="entry name" value="MFS"/>
    <property type="match status" value="1"/>
</dbReference>
<gene>
    <name evidence="10" type="ORF">BAZ10_16545</name>
</gene>
<dbReference type="GO" id="GO:0042910">
    <property type="term" value="F:xenobiotic transmembrane transporter activity"/>
    <property type="evidence" value="ECO:0007669"/>
    <property type="project" value="InterPro"/>
</dbReference>
<feature type="transmembrane region" description="Helical" evidence="8">
    <location>
        <begin position="329"/>
        <end position="350"/>
    </location>
</feature>
<dbReference type="NCBIfam" id="TIGR00710">
    <property type="entry name" value="efflux_Bcr_CflA"/>
    <property type="match status" value="1"/>
</dbReference>
<feature type="transmembrane region" description="Helical" evidence="8">
    <location>
        <begin position="273"/>
        <end position="292"/>
    </location>
</feature>
<name>A0A1T3MRJ5_9FLAO</name>
<feature type="transmembrane region" description="Helical" evidence="8">
    <location>
        <begin position="97"/>
        <end position="118"/>
    </location>
</feature>
<dbReference type="GO" id="GO:0005886">
    <property type="term" value="C:plasma membrane"/>
    <property type="evidence" value="ECO:0007669"/>
    <property type="project" value="UniProtKB-SubCell"/>
</dbReference>
<keyword evidence="11" id="KW-1185">Reference proteome</keyword>
<keyword evidence="4" id="KW-1003">Cell membrane</keyword>
<accession>A0A1T3MRJ5</accession>
<dbReference type="Gene3D" id="1.20.1720.10">
    <property type="entry name" value="Multidrug resistance protein D"/>
    <property type="match status" value="1"/>
</dbReference>
<evidence type="ECO:0000256" key="8">
    <source>
        <dbReference type="SAM" id="Phobius"/>
    </source>
</evidence>
<evidence type="ECO:0000313" key="10">
    <source>
        <dbReference type="EMBL" id="OPC67079.1"/>
    </source>
</evidence>
<dbReference type="RefSeq" id="WP_078771306.1">
    <property type="nucleotide sequence ID" value="NZ_CBCSBR010000057.1"/>
</dbReference>
<dbReference type="InterPro" id="IPR004812">
    <property type="entry name" value="Efflux_drug-R_Bcr/CmlA"/>
</dbReference>
<evidence type="ECO:0000256" key="3">
    <source>
        <dbReference type="ARBA" id="ARBA00022448"/>
    </source>
</evidence>
<dbReference type="EMBL" id="MAHX01000008">
    <property type="protein sequence ID" value="OPC67079.1"/>
    <property type="molecule type" value="Genomic_DNA"/>
</dbReference>
<keyword evidence="6 8" id="KW-1133">Transmembrane helix</keyword>
<comment type="similarity">
    <text evidence="2">Belongs to the major facilitator superfamily. Bcr/CmlA family.</text>
</comment>
<feature type="transmembrane region" description="Helical" evidence="8">
    <location>
        <begin position="130"/>
        <end position="152"/>
    </location>
</feature>
<feature type="transmembrane region" description="Helical" evidence="8">
    <location>
        <begin position="74"/>
        <end position="91"/>
    </location>
</feature>
<evidence type="ECO:0000256" key="7">
    <source>
        <dbReference type="ARBA" id="ARBA00023136"/>
    </source>
</evidence>
<evidence type="ECO:0000313" key="11">
    <source>
        <dbReference type="Proteomes" id="UP000190813"/>
    </source>
</evidence>
<feature type="domain" description="Major facilitator superfamily (MFS) profile" evidence="9">
    <location>
        <begin position="6"/>
        <end position="381"/>
    </location>
</feature>
<evidence type="ECO:0000256" key="4">
    <source>
        <dbReference type="ARBA" id="ARBA00022475"/>
    </source>
</evidence>
<reference evidence="10 11" key="1">
    <citation type="submission" date="2016-06" db="EMBL/GenBank/DDBJ databases">
        <title>Revisiting the taxonomy of the Elizabethkingia Genus based on Whole-Genome Sequencing, Optical Mapping, and MALDI-TOF.</title>
        <authorList>
            <person name="Nicholson A.C."/>
        </authorList>
    </citation>
    <scope>NUCLEOTIDE SEQUENCE [LARGE SCALE GENOMIC DNA]</scope>
    <source>
        <strain evidence="10 11">G4070</strain>
    </source>
</reference>
<sequence>MKKTNALWILILLVMFPQFVETIYSPALPLIAREFGVNEETATLTISFYFIAFAAGVIFWGIQCDRIGRKKSMIYGLLSYSGGTILALFSKSFEILLLARIISAFGIAVGSVVTQTILRDLYDKEQIGKAFSFVGIGLSISPVIGMLTGSVISSSFGYMGIFGLLFILAIILILLSQQNLAETVIPNKHINIKSSIQLLNKMLHDRYIWRDSILVMSFNVMLFSYYSLAPFIFKKEGFSTTDFGYSGFILAIGTFIGALANKKLIKKGFGSETLIRTGTFIAFIAAIIVGVLEEKIWFLIPFCFIVMAYGIAIPNILSTALFRYKNETGSAGAVFGLIYYILIGLGLVATGLIQRLGLSLIAFSGIALVTILLLRKITATL</sequence>
<organism evidence="10 11">
    <name type="scientific">Elizabethkingia occulta</name>
    <dbReference type="NCBI Taxonomy" id="1867263"/>
    <lineage>
        <taxon>Bacteria</taxon>
        <taxon>Pseudomonadati</taxon>
        <taxon>Bacteroidota</taxon>
        <taxon>Flavobacteriia</taxon>
        <taxon>Flavobacteriales</taxon>
        <taxon>Weeksellaceae</taxon>
        <taxon>Elizabethkingia</taxon>
    </lineage>
</organism>
<comment type="caution">
    <text evidence="10">The sequence shown here is derived from an EMBL/GenBank/DDBJ whole genome shotgun (WGS) entry which is preliminary data.</text>
</comment>
<evidence type="ECO:0000259" key="9">
    <source>
        <dbReference type="PROSITE" id="PS50850"/>
    </source>
</evidence>
<comment type="subcellular location">
    <subcellularLocation>
        <location evidence="1">Cell membrane</location>
        <topology evidence="1">Multi-pass membrane protein</topology>
    </subcellularLocation>
</comment>